<dbReference type="OrthoDB" id="285558at2759"/>
<organism evidence="1 2">
    <name type="scientific">Stentor coeruleus</name>
    <dbReference type="NCBI Taxonomy" id="5963"/>
    <lineage>
        <taxon>Eukaryota</taxon>
        <taxon>Sar</taxon>
        <taxon>Alveolata</taxon>
        <taxon>Ciliophora</taxon>
        <taxon>Postciliodesmatophora</taxon>
        <taxon>Heterotrichea</taxon>
        <taxon>Heterotrichida</taxon>
        <taxon>Stentoridae</taxon>
        <taxon>Stentor</taxon>
    </lineage>
</organism>
<evidence type="ECO:0008006" key="3">
    <source>
        <dbReference type="Google" id="ProtNLM"/>
    </source>
</evidence>
<evidence type="ECO:0000313" key="1">
    <source>
        <dbReference type="EMBL" id="OMJ79090.1"/>
    </source>
</evidence>
<reference evidence="1 2" key="1">
    <citation type="submission" date="2016-11" db="EMBL/GenBank/DDBJ databases">
        <title>The macronuclear genome of Stentor coeruleus: a giant cell with tiny introns.</title>
        <authorList>
            <person name="Slabodnick M."/>
            <person name="Ruby J.G."/>
            <person name="Reiff S.B."/>
            <person name="Swart E.C."/>
            <person name="Gosai S."/>
            <person name="Prabakaran S."/>
            <person name="Witkowska E."/>
            <person name="Larue G.E."/>
            <person name="Fisher S."/>
            <person name="Freeman R.M."/>
            <person name="Gunawardena J."/>
            <person name="Chu W."/>
            <person name="Stover N.A."/>
            <person name="Gregory B.D."/>
            <person name="Nowacki M."/>
            <person name="Derisi J."/>
            <person name="Roy S.W."/>
            <person name="Marshall W.F."/>
            <person name="Sood P."/>
        </authorList>
    </citation>
    <scope>NUCLEOTIDE SEQUENCE [LARGE SCALE GENOMIC DNA]</scope>
    <source>
        <strain evidence="1">WM001</strain>
    </source>
</reference>
<dbReference type="AlphaFoldDB" id="A0A1R2BQV7"/>
<dbReference type="Proteomes" id="UP000187209">
    <property type="component" value="Unassembled WGS sequence"/>
</dbReference>
<sequence length="90" mass="10594">MLSEKQIYDAKVFLRSYKDAIMCIEQTVIKKIAFDHYSSKYESVISGESKQETMNLFKFSKDFLTLNFMPEAKSGEEFYKQLLKIDEISK</sequence>
<name>A0A1R2BQV7_9CILI</name>
<evidence type="ECO:0000313" key="2">
    <source>
        <dbReference type="Proteomes" id="UP000187209"/>
    </source>
</evidence>
<keyword evidence="2" id="KW-1185">Reference proteome</keyword>
<accession>A0A1R2BQV7</accession>
<dbReference type="EMBL" id="MPUH01000488">
    <property type="protein sequence ID" value="OMJ79090.1"/>
    <property type="molecule type" value="Genomic_DNA"/>
</dbReference>
<gene>
    <name evidence="1" type="ORF">SteCoe_20949</name>
</gene>
<comment type="caution">
    <text evidence="1">The sequence shown here is derived from an EMBL/GenBank/DDBJ whole genome shotgun (WGS) entry which is preliminary data.</text>
</comment>
<protein>
    <recommendedName>
        <fullName evidence="3">14-3-3 domain-containing protein</fullName>
    </recommendedName>
</protein>
<proteinExistence type="predicted"/>